<dbReference type="RefSeq" id="WP_099082977.1">
    <property type="nucleotide sequence ID" value="NZ_AWQQ01000049.1"/>
</dbReference>
<sequence>MQWHGLKLPVIFLAFVCGLALAFGGQWAYQEYNFQKPLNKVLAENKLVEDFKVEENSTKSVVKVKLSKDTVNLMDAYQEINQLTGQVMGKTPYQLEFVSETDPSLDQAFYESHHVIYQSQVAGNFPEVALKVQEAARKQGAEGKVFVDQNNIYIQITKPDGHYLHQVIPRQIPGEVVFWQGGANVAKRN</sequence>
<keyword evidence="2" id="KW-1185">Reference proteome</keyword>
<protein>
    <submittedName>
        <fullName evidence="1">Uncharacterized protein</fullName>
    </submittedName>
</protein>
<evidence type="ECO:0000313" key="1">
    <source>
        <dbReference type="EMBL" id="PHJ38457.1"/>
    </source>
</evidence>
<organism evidence="1 2">
    <name type="scientific">Desulforamulus profundi</name>
    <dbReference type="NCBI Taxonomy" id="1383067"/>
    <lineage>
        <taxon>Bacteria</taxon>
        <taxon>Bacillati</taxon>
        <taxon>Bacillota</taxon>
        <taxon>Clostridia</taxon>
        <taxon>Eubacteriales</taxon>
        <taxon>Peptococcaceae</taxon>
        <taxon>Desulforamulus</taxon>
    </lineage>
</organism>
<dbReference type="OrthoDB" id="1722928at2"/>
<accession>A0A2C6M873</accession>
<dbReference type="Proteomes" id="UP000222564">
    <property type="component" value="Unassembled WGS sequence"/>
</dbReference>
<proteinExistence type="predicted"/>
<gene>
    <name evidence="1" type="ORF">P378_09820</name>
</gene>
<dbReference type="EMBL" id="AWQQ01000049">
    <property type="protein sequence ID" value="PHJ38457.1"/>
    <property type="molecule type" value="Genomic_DNA"/>
</dbReference>
<reference evidence="1 2" key="1">
    <citation type="submission" date="2013-09" db="EMBL/GenBank/DDBJ databases">
        <title>Biodegradation of hydrocarbons in the deep terrestrial subsurface : characterization of a microbial consortium composed of two Desulfotomaculum species originating from a deep geological formation.</title>
        <authorList>
            <person name="Aullo T."/>
            <person name="Berlendis S."/>
            <person name="Lascourreges J.-F."/>
            <person name="Dessort D."/>
            <person name="Saint-Laurent S."/>
            <person name="Schraauwers B."/>
            <person name="Mas J."/>
            <person name="Magot M."/>
            <person name="Ranchou-Peyruse A."/>
        </authorList>
    </citation>
    <scope>NUCLEOTIDE SEQUENCE [LARGE SCALE GENOMIC DNA]</scope>
    <source>
        <strain evidence="1 2">Bs107</strain>
    </source>
</reference>
<dbReference type="AlphaFoldDB" id="A0A2C6M873"/>
<evidence type="ECO:0000313" key="2">
    <source>
        <dbReference type="Proteomes" id="UP000222564"/>
    </source>
</evidence>
<comment type="caution">
    <text evidence="1">The sequence shown here is derived from an EMBL/GenBank/DDBJ whole genome shotgun (WGS) entry which is preliminary data.</text>
</comment>
<name>A0A2C6M873_9FIRM</name>